<evidence type="ECO:0000313" key="3">
    <source>
        <dbReference type="Proteomes" id="UP000789342"/>
    </source>
</evidence>
<comment type="caution">
    <text evidence="2">The sequence shown here is derived from an EMBL/GenBank/DDBJ whole genome shotgun (WGS) entry which is preliminary data.</text>
</comment>
<dbReference type="AlphaFoldDB" id="A0A9N9I9A7"/>
<name>A0A9N9I9A7_9GLOM</name>
<dbReference type="Proteomes" id="UP000789342">
    <property type="component" value="Unassembled WGS sequence"/>
</dbReference>
<evidence type="ECO:0000313" key="2">
    <source>
        <dbReference type="EMBL" id="CAG8726069.1"/>
    </source>
</evidence>
<feature type="compositionally biased region" description="Low complexity" evidence="1">
    <location>
        <begin position="249"/>
        <end position="262"/>
    </location>
</feature>
<organism evidence="2 3">
    <name type="scientific">Acaulospora morrowiae</name>
    <dbReference type="NCBI Taxonomy" id="94023"/>
    <lineage>
        <taxon>Eukaryota</taxon>
        <taxon>Fungi</taxon>
        <taxon>Fungi incertae sedis</taxon>
        <taxon>Mucoromycota</taxon>
        <taxon>Glomeromycotina</taxon>
        <taxon>Glomeromycetes</taxon>
        <taxon>Diversisporales</taxon>
        <taxon>Acaulosporaceae</taxon>
        <taxon>Acaulospora</taxon>
    </lineage>
</organism>
<evidence type="ECO:0000256" key="1">
    <source>
        <dbReference type="SAM" id="MobiDB-lite"/>
    </source>
</evidence>
<protein>
    <submittedName>
        <fullName evidence="2">7453_t:CDS:1</fullName>
    </submittedName>
</protein>
<sequence length="297" mass="33291">MEPFNSYVTSTFDNSLVFAEQDVTIQTESLEELYLPVYKISQEPPEFYSYPLFTSTLAMNARNMTQKPSEYGFWCSDIDDSFSSDNGILVGTDVVSIMNSCGSYLCREAALSPFPLIASYSSQHFEDNYFSRDASSTTFATSPTIDTNNLSASDFLPNVQQRKTSPLVESCIDIDSRLESSSVENNSFNTEDLIDLHSFCLNIESFDLATLLNHSTNLEFISPSEIFSPSDIPANSSASSSFTIASDISYPTTDSDSPSPHTIQLPQKRVRPEEFFSMKENVDEEEESNTKRRRIMN</sequence>
<feature type="region of interest" description="Disordered" evidence="1">
    <location>
        <begin position="249"/>
        <end position="297"/>
    </location>
</feature>
<accession>A0A9N9I9A7</accession>
<dbReference type="EMBL" id="CAJVPV010024294">
    <property type="protein sequence ID" value="CAG8726069.1"/>
    <property type="molecule type" value="Genomic_DNA"/>
</dbReference>
<gene>
    <name evidence="2" type="ORF">AMORRO_LOCUS13665</name>
</gene>
<feature type="compositionally biased region" description="Basic and acidic residues" evidence="1">
    <location>
        <begin position="270"/>
        <end position="281"/>
    </location>
</feature>
<keyword evidence="3" id="KW-1185">Reference proteome</keyword>
<proteinExistence type="predicted"/>
<reference evidence="2" key="1">
    <citation type="submission" date="2021-06" db="EMBL/GenBank/DDBJ databases">
        <authorList>
            <person name="Kallberg Y."/>
            <person name="Tangrot J."/>
            <person name="Rosling A."/>
        </authorList>
    </citation>
    <scope>NUCLEOTIDE SEQUENCE</scope>
    <source>
        <strain evidence="2">CL551</strain>
    </source>
</reference>